<dbReference type="PANTHER" id="PTHR11122">
    <property type="entry name" value="APOSPORY-ASSOCIATED PROTEIN C-RELATED"/>
    <property type="match status" value="1"/>
</dbReference>
<dbReference type="GO" id="GO:0005975">
    <property type="term" value="P:carbohydrate metabolic process"/>
    <property type="evidence" value="ECO:0007669"/>
    <property type="project" value="InterPro"/>
</dbReference>
<dbReference type="Proteomes" id="UP000238479">
    <property type="component" value="Chromosome 5"/>
</dbReference>
<reference evidence="2 3" key="1">
    <citation type="journal article" date="2018" name="Nat. Genet.">
        <title>The Rosa genome provides new insights in the design of modern roses.</title>
        <authorList>
            <person name="Bendahmane M."/>
        </authorList>
    </citation>
    <scope>NUCLEOTIDE SEQUENCE [LARGE SCALE GENOMIC DNA]</scope>
    <source>
        <strain evidence="3">cv. Old Blush</strain>
    </source>
</reference>
<evidence type="ECO:0000313" key="2">
    <source>
        <dbReference type="EMBL" id="PRQ29862.1"/>
    </source>
</evidence>
<dbReference type="GO" id="GO:0030246">
    <property type="term" value="F:carbohydrate binding"/>
    <property type="evidence" value="ECO:0007669"/>
    <property type="project" value="InterPro"/>
</dbReference>
<keyword evidence="1" id="KW-0472">Membrane</keyword>
<comment type="caution">
    <text evidence="2">The sequence shown here is derived from an EMBL/GenBank/DDBJ whole genome shotgun (WGS) entry which is preliminary data.</text>
</comment>
<gene>
    <name evidence="2" type="ORF">RchiOBHm_Chr5g0018411</name>
</gene>
<dbReference type="EMBL" id="PDCK01000043">
    <property type="protein sequence ID" value="PRQ29862.1"/>
    <property type="molecule type" value="Genomic_DNA"/>
</dbReference>
<keyword evidence="1" id="KW-0812">Transmembrane</keyword>
<sequence>MDHEKNRTFVIRKDGLPDAVVWNPWDKKAKAMADFGHNEYKHMLSVEAAAIERPITLKPGDEWKGRQEQSAKGLLFAPLFFGFTLFLIEMITFRIGSLETIIYHLCICKSYRLFWTGLEVYLI</sequence>
<dbReference type="EC" id="5.1.3.15" evidence="2"/>
<dbReference type="AlphaFoldDB" id="A0A2P6Q6P8"/>
<evidence type="ECO:0000313" key="3">
    <source>
        <dbReference type="Proteomes" id="UP000238479"/>
    </source>
</evidence>
<dbReference type="GO" id="GO:0047938">
    <property type="term" value="F:glucose-6-phosphate 1-epimerase activity"/>
    <property type="evidence" value="ECO:0007669"/>
    <property type="project" value="UniProtKB-EC"/>
</dbReference>
<evidence type="ECO:0000256" key="1">
    <source>
        <dbReference type="SAM" id="Phobius"/>
    </source>
</evidence>
<protein>
    <submittedName>
        <fullName evidence="2">Putative glucose-6-phosphate 1-epimerase</fullName>
        <ecNumber evidence="2">5.1.3.15</ecNumber>
    </submittedName>
</protein>
<dbReference type="STRING" id="74649.A0A2P6Q6P8"/>
<dbReference type="SUPFAM" id="SSF74650">
    <property type="entry name" value="Galactose mutarotase-like"/>
    <property type="match status" value="1"/>
</dbReference>
<organism evidence="2 3">
    <name type="scientific">Rosa chinensis</name>
    <name type="common">China rose</name>
    <dbReference type="NCBI Taxonomy" id="74649"/>
    <lineage>
        <taxon>Eukaryota</taxon>
        <taxon>Viridiplantae</taxon>
        <taxon>Streptophyta</taxon>
        <taxon>Embryophyta</taxon>
        <taxon>Tracheophyta</taxon>
        <taxon>Spermatophyta</taxon>
        <taxon>Magnoliopsida</taxon>
        <taxon>eudicotyledons</taxon>
        <taxon>Gunneridae</taxon>
        <taxon>Pentapetalae</taxon>
        <taxon>rosids</taxon>
        <taxon>fabids</taxon>
        <taxon>Rosales</taxon>
        <taxon>Rosaceae</taxon>
        <taxon>Rosoideae</taxon>
        <taxon>Rosoideae incertae sedis</taxon>
        <taxon>Rosa</taxon>
    </lineage>
</organism>
<dbReference type="InterPro" id="IPR014718">
    <property type="entry name" value="GH-type_carb-bd"/>
</dbReference>
<accession>A0A2P6Q6P8</accession>
<keyword evidence="1" id="KW-1133">Transmembrane helix</keyword>
<name>A0A2P6Q6P8_ROSCH</name>
<dbReference type="Gramene" id="PRQ29862">
    <property type="protein sequence ID" value="PRQ29862"/>
    <property type="gene ID" value="RchiOBHm_Chr5g0018411"/>
</dbReference>
<dbReference type="PANTHER" id="PTHR11122:SF13">
    <property type="entry name" value="GLUCOSE-6-PHOSPHATE 1-EPIMERASE"/>
    <property type="match status" value="1"/>
</dbReference>
<dbReference type="InterPro" id="IPR011013">
    <property type="entry name" value="Gal_mutarotase_sf_dom"/>
</dbReference>
<dbReference type="Pfam" id="PF01263">
    <property type="entry name" value="Aldose_epim"/>
    <property type="match status" value="1"/>
</dbReference>
<dbReference type="InterPro" id="IPR008183">
    <property type="entry name" value="Aldose_1/G6P_1-epimerase"/>
</dbReference>
<feature type="transmembrane region" description="Helical" evidence="1">
    <location>
        <begin position="74"/>
        <end position="95"/>
    </location>
</feature>
<proteinExistence type="predicted"/>
<dbReference type="GO" id="GO:0005737">
    <property type="term" value="C:cytoplasm"/>
    <property type="evidence" value="ECO:0007669"/>
    <property type="project" value="TreeGrafter"/>
</dbReference>
<dbReference type="Gene3D" id="2.70.98.10">
    <property type="match status" value="1"/>
</dbReference>
<keyword evidence="2" id="KW-0413">Isomerase</keyword>
<keyword evidence="3" id="KW-1185">Reference proteome</keyword>